<reference evidence="1 2" key="1">
    <citation type="submission" date="2016-09" db="EMBL/GenBank/DDBJ databases">
        <title>Desulfuribacillus arsenicus sp. nov., an obligately anaerobic, dissimilatory arsenic- and antimonate-reducing bacterium isolated from anoxic sediments.</title>
        <authorList>
            <person name="Abin C.A."/>
            <person name="Hollibaugh J.T."/>
        </authorList>
    </citation>
    <scope>NUCLEOTIDE SEQUENCE [LARGE SCALE GENOMIC DNA]</scope>
    <source>
        <strain evidence="1 2">MLFW-2</strain>
    </source>
</reference>
<dbReference type="NCBIfam" id="NF009804">
    <property type="entry name" value="PRK13288.1"/>
    <property type="match status" value="1"/>
</dbReference>
<dbReference type="EMBL" id="MJAT01000001">
    <property type="protein sequence ID" value="OEH86805.1"/>
    <property type="molecule type" value="Genomic_DNA"/>
</dbReference>
<dbReference type="InterPro" id="IPR023198">
    <property type="entry name" value="PGP-like_dom2"/>
</dbReference>
<dbReference type="CDD" id="cd02616">
    <property type="entry name" value="HAD_PPase"/>
    <property type="match status" value="1"/>
</dbReference>
<proteinExistence type="predicted"/>
<dbReference type="GO" id="GO:0005829">
    <property type="term" value="C:cytosol"/>
    <property type="evidence" value="ECO:0007669"/>
    <property type="project" value="TreeGrafter"/>
</dbReference>
<dbReference type="NCBIfam" id="TIGR01509">
    <property type="entry name" value="HAD-SF-IA-v3"/>
    <property type="match status" value="1"/>
</dbReference>
<dbReference type="SFLD" id="SFLDG01135">
    <property type="entry name" value="C1.5.6:_HAD__Beta-PGM__Phospha"/>
    <property type="match status" value="1"/>
</dbReference>
<dbReference type="GO" id="GO:0006281">
    <property type="term" value="P:DNA repair"/>
    <property type="evidence" value="ECO:0007669"/>
    <property type="project" value="TreeGrafter"/>
</dbReference>
<gene>
    <name evidence="1" type="ORF">BHU72_00610</name>
</gene>
<dbReference type="STRING" id="1390249.BHU72_00610"/>
<evidence type="ECO:0000313" key="1">
    <source>
        <dbReference type="EMBL" id="OEH86805.1"/>
    </source>
</evidence>
<dbReference type="GO" id="GO:0008967">
    <property type="term" value="F:phosphoglycolate phosphatase activity"/>
    <property type="evidence" value="ECO:0007669"/>
    <property type="project" value="TreeGrafter"/>
</dbReference>
<sequence>MKYPYILFDLDGTLIDSNELILTSFMYSLEQFNPGKYTREDVQNIMGKPLLEMMTTFNAENAEELVRVYRKHNLEHHDSLVTSFPNVVETLKTLHENGHKMALVTTKQRQAAMKGLALFGLDQYLEATVCLDDTDKHKPDPEPLRLAMQAIHADPEKTIMVGDNPADILGAHNTGVASCAVSWSMRGAEYLKQYNPDYLIDDMLELLDIVK</sequence>
<protein>
    <submittedName>
        <fullName evidence="1">Pyrophosphatase</fullName>
    </submittedName>
</protein>
<dbReference type="InterPro" id="IPR041492">
    <property type="entry name" value="HAD_2"/>
</dbReference>
<name>A0A1E5L9H6_9FIRM</name>
<dbReference type="SFLD" id="SFLDS00003">
    <property type="entry name" value="Haloacid_Dehalogenase"/>
    <property type="match status" value="1"/>
</dbReference>
<dbReference type="InterPro" id="IPR006439">
    <property type="entry name" value="HAD-SF_hydro_IA"/>
</dbReference>
<dbReference type="FunFam" id="3.40.50.1000:FF:000022">
    <property type="entry name" value="Phosphoglycolate phosphatase"/>
    <property type="match status" value="1"/>
</dbReference>
<dbReference type="PANTHER" id="PTHR43434:SF26">
    <property type="entry name" value="PYROPHOSPHATASE PPAX"/>
    <property type="match status" value="1"/>
</dbReference>
<dbReference type="RefSeq" id="WP_069700683.1">
    <property type="nucleotide sequence ID" value="NZ_MJAT01000001.1"/>
</dbReference>
<dbReference type="Pfam" id="PF13419">
    <property type="entry name" value="HAD_2"/>
    <property type="match status" value="1"/>
</dbReference>
<keyword evidence="2" id="KW-1185">Reference proteome</keyword>
<dbReference type="OrthoDB" id="9807630at2"/>
<dbReference type="InterPro" id="IPR023214">
    <property type="entry name" value="HAD_sf"/>
</dbReference>
<dbReference type="Proteomes" id="UP000095255">
    <property type="component" value="Unassembled WGS sequence"/>
</dbReference>
<comment type="caution">
    <text evidence="1">The sequence shown here is derived from an EMBL/GenBank/DDBJ whole genome shotgun (WGS) entry which is preliminary data.</text>
</comment>
<dbReference type="SFLD" id="SFLDG01129">
    <property type="entry name" value="C1.5:_HAD__Beta-PGM__Phosphata"/>
    <property type="match status" value="1"/>
</dbReference>
<dbReference type="Gene3D" id="1.10.150.240">
    <property type="entry name" value="Putative phosphatase, domain 2"/>
    <property type="match status" value="1"/>
</dbReference>
<dbReference type="InterPro" id="IPR050155">
    <property type="entry name" value="HAD-like_hydrolase_sf"/>
</dbReference>
<evidence type="ECO:0000313" key="2">
    <source>
        <dbReference type="Proteomes" id="UP000095255"/>
    </source>
</evidence>
<dbReference type="Gene3D" id="3.40.50.1000">
    <property type="entry name" value="HAD superfamily/HAD-like"/>
    <property type="match status" value="1"/>
</dbReference>
<dbReference type="PRINTS" id="PR00413">
    <property type="entry name" value="HADHALOGNASE"/>
</dbReference>
<dbReference type="PANTHER" id="PTHR43434">
    <property type="entry name" value="PHOSPHOGLYCOLATE PHOSPHATASE"/>
    <property type="match status" value="1"/>
</dbReference>
<dbReference type="NCBIfam" id="TIGR01549">
    <property type="entry name" value="HAD-SF-IA-v1"/>
    <property type="match status" value="1"/>
</dbReference>
<dbReference type="InterPro" id="IPR036412">
    <property type="entry name" value="HAD-like_sf"/>
</dbReference>
<accession>A0A1E5L9H6</accession>
<organism evidence="1 2">
    <name type="scientific">Desulfuribacillus stibiiarsenatis</name>
    <dbReference type="NCBI Taxonomy" id="1390249"/>
    <lineage>
        <taxon>Bacteria</taxon>
        <taxon>Bacillati</taxon>
        <taxon>Bacillota</taxon>
        <taxon>Desulfuribacillia</taxon>
        <taxon>Desulfuribacillales</taxon>
        <taxon>Desulfuribacillaceae</taxon>
        <taxon>Desulfuribacillus</taxon>
    </lineage>
</organism>
<dbReference type="SUPFAM" id="SSF56784">
    <property type="entry name" value="HAD-like"/>
    <property type="match status" value="1"/>
</dbReference>
<dbReference type="AlphaFoldDB" id="A0A1E5L9H6"/>